<protein>
    <submittedName>
        <fullName evidence="7">SCO family protein</fullName>
    </submittedName>
</protein>
<dbReference type="InterPro" id="IPR036249">
    <property type="entry name" value="Thioredoxin-like_sf"/>
</dbReference>
<dbReference type="Pfam" id="PF02630">
    <property type="entry name" value="SCO1-SenC"/>
    <property type="match status" value="1"/>
</dbReference>
<dbReference type="CDD" id="cd02968">
    <property type="entry name" value="SCO"/>
    <property type="match status" value="1"/>
</dbReference>
<keyword evidence="5" id="KW-0812">Transmembrane</keyword>
<dbReference type="GO" id="GO:0046872">
    <property type="term" value="F:metal ion binding"/>
    <property type="evidence" value="ECO:0007669"/>
    <property type="project" value="UniProtKB-KW"/>
</dbReference>
<evidence type="ECO:0000313" key="8">
    <source>
        <dbReference type="Proteomes" id="UP000323632"/>
    </source>
</evidence>
<dbReference type="InterPro" id="IPR003782">
    <property type="entry name" value="SCO1/SenC"/>
</dbReference>
<dbReference type="PANTHER" id="PTHR12151">
    <property type="entry name" value="ELECTRON TRANSPORT PROTIN SCO1/SENC FAMILY MEMBER"/>
    <property type="match status" value="1"/>
</dbReference>
<dbReference type="Gene3D" id="3.40.30.10">
    <property type="entry name" value="Glutaredoxin"/>
    <property type="match status" value="1"/>
</dbReference>
<dbReference type="SUPFAM" id="SSF52833">
    <property type="entry name" value="Thioredoxin-like"/>
    <property type="match status" value="1"/>
</dbReference>
<evidence type="ECO:0000256" key="2">
    <source>
        <dbReference type="ARBA" id="ARBA00023008"/>
    </source>
</evidence>
<name>A0A5M6CWQ7_9BACT</name>
<dbReference type="EMBL" id="VWSH01000001">
    <property type="protein sequence ID" value="KAA5537335.1"/>
    <property type="molecule type" value="Genomic_DNA"/>
</dbReference>
<feature type="binding site" evidence="3">
    <location>
        <position position="170"/>
    </location>
    <ligand>
        <name>Cu cation</name>
        <dbReference type="ChEBI" id="CHEBI:23378"/>
    </ligand>
</feature>
<dbReference type="InterPro" id="IPR013766">
    <property type="entry name" value="Thioredoxin_domain"/>
</dbReference>
<proteinExistence type="inferred from homology"/>
<sequence length="218" mass="25034">MKNQRITVFLVSFFILLGAGFFIFYYPAIKKSKQPDIAVVGEPGQNIRPFSFLNQEGDTITEKVMKGKVAVVEYFFTTCKGICPKMNENMAKVYQAFRNDDNVVILSHTVDPERDSVAAMKAYSLRFDADPKHWMFLTGSKKALYDQAYYSYMMTAVEERNPNIDEDFIHTQKFVLVDKKGRLRMRLTSKGEAEAYDGTNEKSVAQLIEDIKLLENEE</sequence>
<dbReference type="PANTHER" id="PTHR12151:SF25">
    <property type="entry name" value="LINALOOL DEHYDRATASE_ISOMERASE DOMAIN-CONTAINING PROTEIN"/>
    <property type="match status" value="1"/>
</dbReference>
<keyword evidence="2 3" id="KW-0186">Copper</keyword>
<comment type="similarity">
    <text evidence="1">Belongs to the SCO1/2 family.</text>
</comment>
<dbReference type="AlphaFoldDB" id="A0A5M6CWQ7"/>
<evidence type="ECO:0000313" key="7">
    <source>
        <dbReference type="EMBL" id="KAA5537335.1"/>
    </source>
</evidence>
<keyword evidence="5" id="KW-0472">Membrane</keyword>
<evidence type="ECO:0000259" key="6">
    <source>
        <dbReference type="PROSITE" id="PS51352"/>
    </source>
</evidence>
<feature type="binding site" evidence="3">
    <location>
        <position position="79"/>
    </location>
    <ligand>
        <name>Cu cation</name>
        <dbReference type="ChEBI" id="CHEBI:23378"/>
    </ligand>
</feature>
<evidence type="ECO:0000256" key="1">
    <source>
        <dbReference type="ARBA" id="ARBA00010996"/>
    </source>
</evidence>
<feature type="binding site" evidence="3">
    <location>
        <position position="83"/>
    </location>
    <ligand>
        <name>Cu cation</name>
        <dbReference type="ChEBI" id="CHEBI:23378"/>
    </ligand>
</feature>
<organism evidence="7 8">
    <name type="scientific">Taibaiella lutea</name>
    <dbReference type="NCBI Taxonomy" id="2608001"/>
    <lineage>
        <taxon>Bacteria</taxon>
        <taxon>Pseudomonadati</taxon>
        <taxon>Bacteroidota</taxon>
        <taxon>Chitinophagia</taxon>
        <taxon>Chitinophagales</taxon>
        <taxon>Chitinophagaceae</taxon>
        <taxon>Taibaiella</taxon>
    </lineage>
</organism>
<feature type="domain" description="Thioredoxin" evidence="6">
    <location>
        <begin position="41"/>
        <end position="216"/>
    </location>
</feature>
<feature type="disulfide bond" description="Redox-active" evidence="4">
    <location>
        <begin position="79"/>
        <end position="83"/>
    </location>
</feature>
<reference evidence="7 8" key="1">
    <citation type="submission" date="2019-09" db="EMBL/GenBank/DDBJ databases">
        <title>Genome sequence and assembly of Taibaiella sp.</title>
        <authorList>
            <person name="Chhetri G."/>
        </authorList>
    </citation>
    <scope>NUCLEOTIDE SEQUENCE [LARGE SCALE GENOMIC DNA]</scope>
    <source>
        <strain evidence="7 8">KVB11</strain>
    </source>
</reference>
<dbReference type="Proteomes" id="UP000323632">
    <property type="component" value="Unassembled WGS sequence"/>
</dbReference>
<keyword evidence="5" id="KW-1133">Transmembrane helix</keyword>
<keyword evidence="3" id="KW-0479">Metal-binding</keyword>
<dbReference type="RefSeq" id="WP_150031911.1">
    <property type="nucleotide sequence ID" value="NZ_VWSH01000001.1"/>
</dbReference>
<keyword evidence="4" id="KW-1015">Disulfide bond</keyword>
<evidence type="ECO:0000256" key="3">
    <source>
        <dbReference type="PIRSR" id="PIRSR603782-1"/>
    </source>
</evidence>
<evidence type="ECO:0000256" key="4">
    <source>
        <dbReference type="PIRSR" id="PIRSR603782-2"/>
    </source>
</evidence>
<feature type="transmembrane region" description="Helical" evidence="5">
    <location>
        <begin position="6"/>
        <end position="26"/>
    </location>
</feature>
<gene>
    <name evidence="7" type="ORF">F0919_06580</name>
</gene>
<keyword evidence="8" id="KW-1185">Reference proteome</keyword>
<dbReference type="PROSITE" id="PS51352">
    <property type="entry name" value="THIOREDOXIN_2"/>
    <property type="match status" value="1"/>
</dbReference>
<evidence type="ECO:0000256" key="5">
    <source>
        <dbReference type="SAM" id="Phobius"/>
    </source>
</evidence>
<accession>A0A5M6CWQ7</accession>
<comment type="caution">
    <text evidence="7">The sequence shown here is derived from an EMBL/GenBank/DDBJ whole genome shotgun (WGS) entry which is preliminary data.</text>
</comment>